<feature type="transmembrane region" description="Helical" evidence="1">
    <location>
        <begin position="9"/>
        <end position="28"/>
    </location>
</feature>
<evidence type="ECO:0000313" key="3">
    <source>
        <dbReference type="EMBL" id="SFO01769.1"/>
    </source>
</evidence>
<dbReference type="OrthoDB" id="9811720at2"/>
<protein>
    <submittedName>
        <fullName evidence="3">HPP family protein</fullName>
    </submittedName>
</protein>
<keyword evidence="1" id="KW-1133">Transmembrane helix</keyword>
<keyword evidence="1" id="KW-0812">Transmembrane</keyword>
<feature type="domain" description="HPP transmembrane region" evidence="2">
    <location>
        <begin position="3"/>
        <end position="145"/>
    </location>
</feature>
<feature type="transmembrane region" description="Helical" evidence="1">
    <location>
        <begin position="123"/>
        <end position="142"/>
    </location>
</feature>
<organism evidence="3 4">
    <name type="scientific">Nitrosospira briensis</name>
    <dbReference type="NCBI Taxonomy" id="35799"/>
    <lineage>
        <taxon>Bacteria</taxon>
        <taxon>Pseudomonadati</taxon>
        <taxon>Pseudomonadota</taxon>
        <taxon>Betaproteobacteria</taxon>
        <taxon>Nitrosomonadales</taxon>
        <taxon>Nitrosomonadaceae</taxon>
        <taxon>Nitrosospira</taxon>
    </lineage>
</organism>
<reference evidence="4" key="1">
    <citation type="submission" date="2016-10" db="EMBL/GenBank/DDBJ databases">
        <authorList>
            <person name="Varghese N."/>
        </authorList>
    </citation>
    <scope>NUCLEOTIDE SEQUENCE [LARGE SCALE GENOMIC DNA]</scope>
    <source>
        <strain evidence="4">Nsp8</strain>
    </source>
</reference>
<dbReference type="Pfam" id="PF04982">
    <property type="entry name" value="TM_HPP"/>
    <property type="match status" value="1"/>
</dbReference>
<dbReference type="InterPro" id="IPR058581">
    <property type="entry name" value="TM_HPP"/>
</dbReference>
<keyword evidence="4" id="KW-1185">Reference proteome</keyword>
<accession>A0A1I5DR96</accession>
<dbReference type="Proteomes" id="UP000183107">
    <property type="component" value="Unassembled WGS sequence"/>
</dbReference>
<sequence length="170" mass="18348">MQRSAIARLLWCGLGAAVGVAVALFLASPPFSPFFFASLGGSAVFLFGLTRAPAAQPRALFGGHLGGALIGIVCYQLFGDSLWVYALAQVLALWYMLLTRTVHPPAGANPMIMIYAHSSLTALWEPVFIGVFSLAIVAAIWSRLYPGLSHYPVSWFDQSPPSLFWGGWDE</sequence>
<evidence type="ECO:0000313" key="4">
    <source>
        <dbReference type="Proteomes" id="UP000183107"/>
    </source>
</evidence>
<keyword evidence="1" id="KW-0472">Membrane</keyword>
<dbReference type="EMBL" id="FOVJ01000006">
    <property type="protein sequence ID" value="SFO01769.1"/>
    <property type="molecule type" value="Genomic_DNA"/>
</dbReference>
<dbReference type="PANTHER" id="PTHR33741:SF5">
    <property type="entry name" value="TRANSMEMBRANE PROTEIN DDB_G0269096-RELATED"/>
    <property type="match status" value="1"/>
</dbReference>
<dbReference type="PANTHER" id="PTHR33741">
    <property type="entry name" value="TRANSMEMBRANE PROTEIN DDB_G0269096-RELATED"/>
    <property type="match status" value="1"/>
</dbReference>
<feature type="transmembrane region" description="Helical" evidence="1">
    <location>
        <begin position="59"/>
        <end position="78"/>
    </location>
</feature>
<gene>
    <name evidence="3" type="ORF">SAMN05216386_2369</name>
</gene>
<dbReference type="InterPro" id="IPR007065">
    <property type="entry name" value="HPP"/>
</dbReference>
<feature type="transmembrane region" description="Helical" evidence="1">
    <location>
        <begin position="84"/>
        <end position="102"/>
    </location>
</feature>
<evidence type="ECO:0000256" key="1">
    <source>
        <dbReference type="SAM" id="Phobius"/>
    </source>
</evidence>
<evidence type="ECO:0000259" key="2">
    <source>
        <dbReference type="Pfam" id="PF04982"/>
    </source>
</evidence>
<proteinExistence type="predicted"/>
<dbReference type="AlphaFoldDB" id="A0A1I5DR96"/>
<dbReference type="RefSeq" id="WP_074797654.1">
    <property type="nucleotide sequence ID" value="NZ_FOVJ01000006.1"/>
</dbReference>
<feature type="transmembrane region" description="Helical" evidence="1">
    <location>
        <begin position="34"/>
        <end position="52"/>
    </location>
</feature>
<name>A0A1I5DR96_9PROT</name>